<proteinExistence type="predicted"/>
<evidence type="ECO:0000313" key="3">
    <source>
        <dbReference type="Proteomes" id="UP000708208"/>
    </source>
</evidence>
<dbReference type="EMBL" id="CAJVCH010335268">
    <property type="protein sequence ID" value="CAG7815085.1"/>
    <property type="molecule type" value="Genomic_DNA"/>
</dbReference>
<feature type="region of interest" description="Disordered" evidence="1">
    <location>
        <begin position="697"/>
        <end position="752"/>
    </location>
</feature>
<keyword evidence="3" id="KW-1185">Reference proteome</keyword>
<sequence length="879" mass="99867">MLGAKFTDLFLAEKNLIDFVEKNLGQERDRLKQDELEMESVCHHLEVRAIIPKRFGFGFANAVIHCGEKIRTHIIECTMECTQSGRLENLYPIISNVVVIRNYIWIFQELVDSETKSKLKPEYKEFCELVEVISEQMMQVQANLLLTYIVHNEESQDWDSHQLYYEGERGSPTIQMWIYFLKSMQQDMWKIMPPQLAQRIFGIIVSDSLGVLVARYTKIKPAEAKTPQFVCDIVNILAAVEELLCYVAPDLALLCGATDMTSSKTINSIHLKCQCLVASLVLVGCPLDILYKSFRRGLSSCALLEKRVLNPSKLSEPIWSEIIKSLTPKFYPTNLTHPDWELLYSLKLLCSQPTPNWPLVYRVVAMQEGKIASIILSLFPTVVAPVNDFMLEGKSFQMCRNASCLSPDCHSLAKSLPNHYAAACTLYMVAHAMPRFLLVKVYRPVLTRIVDWSVMDKTQMWSSKSRPVWFQSLIDLLLPILKTCVQSLCLSIISMENSVPQTEDTFTQLVIDLLNGLTEMLSVIPRGFFLLFTTLYMLLNLGSKIAYIPPPPPPVEGPCERHEAAGSSISVVQAGKANRDKKKTIPDILESLLLSVAERLCHLDDRVFDQSVHRLVTQIESMMKQMQTLTKTQEHLQDSAEYEDDHAMLWDIANLKADFLLEEVEGQLALKIVYKFIFTHGDLLQKIITGDSNSASNIKKNHAKASSTKPPVSANQSNVNSIPPAVTTGGASSVHSSQPQQKPDIKSVSTQKESSSSIKNSASFAQVAKLNFNLLKIAPRIRTYFKPSNIIHDFHFVNSYRLYDEIMWNYEDNVDWVQVVRCSKLNLHKTTIMKHLERRWEFRQSNEDDPMFSTSDLSPDKKNFINKMVEESKALLMTV</sequence>
<dbReference type="InterPro" id="IPR027993">
    <property type="entry name" value="DUF4495"/>
</dbReference>
<organism evidence="2 3">
    <name type="scientific">Allacma fusca</name>
    <dbReference type="NCBI Taxonomy" id="39272"/>
    <lineage>
        <taxon>Eukaryota</taxon>
        <taxon>Metazoa</taxon>
        <taxon>Ecdysozoa</taxon>
        <taxon>Arthropoda</taxon>
        <taxon>Hexapoda</taxon>
        <taxon>Collembola</taxon>
        <taxon>Symphypleona</taxon>
        <taxon>Sminthuridae</taxon>
        <taxon>Allacma</taxon>
    </lineage>
</organism>
<evidence type="ECO:0000256" key="1">
    <source>
        <dbReference type="SAM" id="MobiDB-lite"/>
    </source>
</evidence>
<feature type="compositionally biased region" description="Polar residues" evidence="1">
    <location>
        <begin position="697"/>
        <end position="721"/>
    </location>
</feature>
<comment type="caution">
    <text evidence="2">The sequence shown here is derived from an EMBL/GenBank/DDBJ whole genome shotgun (WGS) entry which is preliminary data.</text>
</comment>
<accession>A0A8J2KI05</accession>
<dbReference type="Pfam" id="PF14906">
    <property type="entry name" value="DUF4495"/>
    <property type="match status" value="1"/>
</dbReference>
<dbReference type="PANTHER" id="PTHR33960:SF1">
    <property type="entry name" value="SIMILAR TO KIAA0825 PROTEIN"/>
    <property type="match status" value="1"/>
</dbReference>
<reference evidence="2" key="1">
    <citation type="submission" date="2021-06" db="EMBL/GenBank/DDBJ databases">
        <authorList>
            <person name="Hodson N. C."/>
            <person name="Mongue J. A."/>
            <person name="Jaron S. K."/>
        </authorList>
    </citation>
    <scope>NUCLEOTIDE SEQUENCE</scope>
</reference>
<dbReference type="OrthoDB" id="10007406at2759"/>
<protein>
    <submittedName>
        <fullName evidence="2">Uncharacterized protein</fullName>
    </submittedName>
</protein>
<evidence type="ECO:0000313" key="2">
    <source>
        <dbReference type="EMBL" id="CAG7815085.1"/>
    </source>
</evidence>
<gene>
    <name evidence="2" type="ORF">AFUS01_LOCUS25787</name>
</gene>
<dbReference type="Proteomes" id="UP000708208">
    <property type="component" value="Unassembled WGS sequence"/>
</dbReference>
<dbReference type="PANTHER" id="PTHR33960">
    <property type="entry name" value="SIMILAR TO KIAA0825 PROTEIN"/>
    <property type="match status" value="1"/>
</dbReference>
<feature type="compositionally biased region" description="Polar residues" evidence="1">
    <location>
        <begin position="729"/>
        <end position="741"/>
    </location>
</feature>
<dbReference type="AlphaFoldDB" id="A0A8J2KI05"/>
<name>A0A8J2KI05_9HEXA</name>